<dbReference type="EMBL" id="BEYQ01000018">
    <property type="protein sequence ID" value="GBD55180.1"/>
    <property type="molecule type" value="Genomic_DNA"/>
</dbReference>
<sequence>MPVTRQALKQDLDQLTNDQLQQVADFIAFLKFQDKRRRIILDPSQLVSLATDFAEEDRIFAEAGMDDYAVMLAQEDHQ</sequence>
<organism evidence="1 2">
    <name type="scientific">Microcystis aeruginosa NIES-298</name>
    <dbReference type="NCBI Taxonomy" id="449468"/>
    <lineage>
        <taxon>Bacteria</taxon>
        <taxon>Bacillati</taxon>
        <taxon>Cyanobacteriota</taxon>
        <taxon>Cyanophyceae</taxon>
        <taxon>Oscillatoriophycideae</taxon>
        <taxon>Chroococcales</taxon>
        <taxon>Microcystaceae</taxon>
        <taxon>Microcystis</taxon>
    </lineage>
</organism>
<evidence type="ECO:0000313" key="2">
    <source>
        <dbReference type="Proteomes" id="UP000236321"/>
    </source>
</evidence>
<dbReference type="Proteomes" id="UP000236321">
    <property type="component" value="Unassembled WGS sequence"/>
</dbReference>
<proteinExistence type="predicted"/>
<comment type="caution">
    <text evidence="1">The sequence shown here is derived from an EMBL/GenBank/DDBJ whole genome shotgun (WGS) entry which is preliminary data.</text>
</comment>
<name>A0A2H6BYC7_MICAE</name>
<reference evidence="2" key="1">
    <citation type="submission" date="2017-12" db="EMBL/GenBank/DDBJ databases">
        <title>Improved Draft Genome Sequence of Microcystis aeruginosa NIES-298, a Microcystin-Producing Cyanobacterium from Lake Kasumigaura, Japan.</title>
        <authorList>
            <person name="Yamaguchi H."/>
            <person name="Suzuki S."/>
            <person name="Kawachi M."/>
        </authorList>
    </citation>
    <scope>NUCLEOTIDE SEQUENCE [LARGE SCALE GENOMIC DNA]</scope>
    <source>
        <strain evidence="2">NIES-298</strain>
    </source>
</reference>
<dbReference type="AlphaFoldDB" id="A0A2H6BYC7"/>
<protein>
    <submittedName>
        <fullName evidence="1">Uncharacterized protein</fullName>
    </submittedName>
</protein>
<evidence type="ECO:0000313" key="1">
    <source>
        <dbReference type="EMBL" id="GBD55180.1"/>
    </source>
</evidence>
<gene>
    <name evidence="1" type="ORF">BGM30_42730</name>
</gene>
<accession>A0A2H6BYC7</accession>
<dbReference type="RefSeq" id="WP_002737182.1">
    <property type="nucleotide sequence ID" value="NZ_BEIU01000010.1"/>
</dbReference>